<evidence type="ECO:0008006" key="5">
    <source>
        <dbReference type="Google" id="ProtNLM"/>
    </source>
</evidence>
<evidence type="ECO:0000256" key="2">
    <source>
        <dbReference type="SAM" id="SignalP"/>
    </source>
</evidence>
<feature type="signal peptide" evidence="2">
    <location>
        <begin position="1"/>
        <end position="24"/>
    </location>
</feature>
<evidence type="ECO:0000313" key="3">
    <source>
        <dbReference type="EMBL" id="MDM7855208.1"/>
    </source>
</evidence>
<evidence type="ECO:0000256" key="1">
    <source>
        <dbReference type="SAM" id="MobiDB-lite"/>
    </source>
</evidence>
<gene>
    <name evidence="3" type="ORF">QRT04_09715</name>
</gene>
<keyword evidence="4" id="KW-1185">Reference proteome</keyword>
<dbReference type="EMBL" id="JAUCGQ010000001">
    <property type="protein sequence ID" value="MDM7855208.1"/>
    <property type="molecule type" value="Genomic_DNA"/>
</dbReference>
<name>A0ABT7SG83_9CELL</name>
<feature type="region of interest" description="Disordered" evidence="1">
    <location>
        <begin position="27"/>
        <end position="86"/>
    </location>
</feature>
<sequence length="275" mass="27078">MSRSPRLRSAFLTGAAVVTIAALAGCGGGKPAASEKEPAASPSASAAAAPSTAPTDPAPAGTSDAPPSAPPSAASTPATTKAASGKLSLTSAQIKKALLKPSDLGSGWVKDTSGLDLFGDDGGDDGDARITPTRCEKLGDALDASSGKPTGRGHVSYMTADGSAIVGESVETIKGTSPADIAALEALFTQCPQMIETDSDGTTVTMRITPLAFPKIGDASTAIQLTMTAGGMQLPFTMAFVAKGNEQISVMALGADAATVAKAAKAATKRIAAAG</sequence>
<dbReference type="PROSITE" id="PS51257">
    <property type="entry name" value="PROKAR_LIPOPROTEIN"/>
    <property type="match status" value="1"/>
</dbReference>
<dbReference type="Proteomes" id="UP001529338">
    <property type="component" value="Unassembled WGS sequence"/>
</dbReference>
<keyword evidence="2" id="KW-0732">Signal</keyword>
<feature type="compositionally biased region" description="Low complexity" evidence="1">
    <location>
        <begin position="39"/>
        <end position="85"/>
    </location>
</feature>
<proteinExistence type="predicted"/>
<evidence type="ECO:0000313" key="4">
    <source>
        <dbReference type="Proteomes" id="UP001529338"/>
    </source>
</evidence>
<accession>A0ABT7SG83</accession>
<reference evidence="3 4" key="1">
    <citation type="submission" date="2023-06" db="EMBL/GenBank/DDBJ databases">
        <title>Cellulomonas sp. MW4 Whole genome sequence.</title>
        <authorList>
            <person name="Park S."/>
        </authorList>
    </citation>
    <scope>NUCLEOTIDE SEQUENCE [LARGE SCALE GENOMIC DNA]</scope>
    <source>
        <strain evidence="3 4">MW4</strain>
    </source>
</reference>
<feature type="chain" id="PRO_5045054772" description="Lipoprotein" evidence="2">
    <location>
        <begin position="25"/>
        <end position="275"/>
    </location>
</feature>
<organism evidence="3 4">
    <name type="scientific">Cellulomonas alba</name>
    <dbReference type="NCBI Taxonomy" id="3053467"/>
    <lineage>
        <taxon>Bacteria</taxon>
        <taxon>Bacillati</taxon>
        <taxon>Actinomycetota</taxon>
        <taxon>Actinomycetes</taxon>
        <taxon>Micrococcales</taxon>
        <taxon>Cellulomonadaceae</taxon>
        <taxon>Cellulomonas</taxon>
    </lineage>
</organism>
<comment type="caution">
    <text evidence="3">The sequence shown here is derived from an EMBL/GenBank/DDBJ whole genome shotgun (WGS) entry which is preliminary data.</text>
</comment>
<dbReference type="RefSeq" id="WP_289455013.1">
    <property type="nucleotide sequence ID" value="NZ_JAUCGQ010000001.1"/>
</dbReference>
<protein>
    <recommendedName>
        <fullName evidence="5">Lipoprotein</fullName>
    </recommendedName>
</protein>